<gene>
    <name evidence="2" type="ORF">V3390_01545</name>
</gene>
<sequence>MRLLLTVAVFIATLMPSGVRAAERIDSADPRLDAMYQMALRERDANRVTAIRDWAYNGNKPIPCECFETGEKWNFVWTRDLSFAADLALAATDPQRVRNSLAFKLSEIRSGPHRGGLIVAQDTGSGGSWPISTDRVVWFLAARHVLGQDPGFDARYRTALEQTLQLDRETAFDERMGLYRGETSFLDWREQTYPQWTRDDVTFLGESFALSTNVLHYQALRQLAALKTGAERQDWQRRAARLKQRIVQVFWEPGSRVLHSVVGPAYNPMRLASMDLLGISLAIDAGILTEKQALWALNRYPVAALGSPVVWPQQPNVPIYHNRAMWPFVSAYALRAARQTQDVERIRFEINSILDGAAQNGSNMENYELVTRAKHVDDGALSGPVVNSPRQLWSVGAMLMTLREGIFGLRLDGRIEPKLPIDLAQRVFGQRRSITLTGGERVLELRRPKNTASGNLWVKASQRRQGNRTIVQLRSIAAPSMRLHRNGAAMAPATPQGAAQQWLDNAQYRVYLNGRRVTAPMRSSTQLQCWSATRVERGIESLPSQPQCGPTHVFTQGAKLPAGSYRLVQRYENSNGPINTGITANVRTLLWQCAAQPTQAVSMTLPHSVREQDSTAAIVTVKEAATCHIEWAAGTNMSDLELNRAYTGGKGGEYPLNDATLGPLLISPVPSATIVHTP</sequence>
<dbReference type="RefSeq" id="WP_331703068.1">
    <property type="nucleotide sequence ID" value="NZ_JAZHBO010000001.1"/>
</dbReference>
<evidence type="ECO:0000256" key="1">
    <source>
        <dbReference type="SAM" id="SignalP"/>
    </source>
</evidence>
<comment type="caution">
    <text evidence="2">The sequence shown here is derived from an EMBL/GenBank/DDBJ whole genome shotgun (WGS) entry which is preliminary data.</text>
</comment>
<reference evidence="2 3" key="1">
    <citation type="submission" date="2024-01" db="EMBL/GenBank/DDBJ databases">
        <title>Novel species of the genus Luteimonas isolated from rivers.</title>
        <authorList>
            <person name="Lu H."/>
        </authorList>
    </citation>
    <scope>NUCLEOTIDE SEQUENCE [LARGE SCALE GENOMIC DNA]</scope>
    <source>
        <strain evidence="2 3">FXH3W</strain>
    </source>
</reference>
<dbReference type="InterPro" id="IPR012341">
    <property type="entry name" value="6hp_glycosidase-like_sf"/>
</dbReference>
<keyword evidence="1" id="KW-0732">Signal</keyword>
<name>A0ABU7UXV7_9GAMM</name>
<dbReference type="Proteomes" id="UP001356170">
    <property type="component" value="Unassembled WGS sequence"/>
</dbReference>
<feature type="chain" id="PRO_5046080757" evidence="1">
    <location>
        <begin position="22"/>
        <end position="678"/>
    </location>
</feature>
<evidence type="ECO:0000313" key="3">
    <source>
        <dbReference type="Proteomes" id="UP001356170"/>
    </source>
</evidence>
<organism evidence="2 3">
    <name type="scientific">Aquilutibacter rugosus</name>
    <dbReference type="NCBI Taxonomy" id="3115820"/>
    <lineage>
        <taxon>Bacteria</taxon>
        <taxon>Pseudomonadati</taxon>
        <taxon>Pseudomonadota</taxon>
        <taxon>Gammaproteobacteria</taxon>
        <taxon>Lysobacterales</taxon>
        <taxon>Lysobacteraceae</taxon>
        <taxon>Aquilutibacter</taxon>
    </lineage>
</organism>
<proteinExistence type="predicted"/>
<feature type="signal peptide" evidence="1">
    <location>
        <begin position="1"/>
        <end position="21"/>
    </location>
</feature>
<evidence type="ECO:0000313" key="2">
    <source>
        <dbReference type="EMBL" id="MEF2154925.1"/>
    </source>
</evidence>
<protein>
    <submittedName>
        <fullName evidence="2">Six-hairpin glycosidase-like protein</fullName>
    </submittedName>
</protein>
<dbReference type="EMBL" id="JAZHBO010000001">
    <property type="protein sequence ID" value="MEF2154925.1"/>
    <property type="molecule type" value="Genomic_DNA"/>
</dbReference>
<accession>A0ABU7UXV7</accession>
<dbReference type="SUPFAM" id="SSF48208">
    <property type="entry name" value="Six-hairpin glycosidases"/>
    <property type="match status" value="1"/>
</dbReference>
<keyword evidence="3" id="KW-1185">Reference proteome</keyword>
<dbReference type="Gene3D" id="1.50.10.10">
    <property type="match status" value="1"/>
</dbReference>
<dbReference type="InterPro" id="IPR008928">
    <property type="entry name" value="6-hairpin_glycosidase_sf"/>
</dbReference>